<feature type="transmembrane region" description="Helical" evidence="2">
    <location>
        <begin position="7"/>
        <end position="29"/>
    </location>
</feature>
<keyword evidence="2" id="KW-1133">Transmembrane helix</keyword>
<evidence type="ECO:0000313" key="5">
    <source>
        <dbReference type="Proteomes" id="UP000176723"/>
    </source>
</evidence>
<dbReference type="Gene3D" id="3.40.630.40">
    <property type="entry name" value="Zn-dependent exopeptidases"/>
    <property type="match status" value="1"/>
</dbReference>
<protein>
    <recommendedName>
        <fullName evidence="3">MurNAc-LAA domain-containing protein</fullName>
    </recommendedName>
</protein>
<dbReference type="GO" id="GO:0008745">
    <property type="term" value="F:N-acetylmuramoyl-L-alanine amidase activity"/>
    <property type="evidence" value="ECO:0007669"/>
    <property type="project" value="InterPro"/>
</dbReference>
<dbReference type="SMART" id="SM00646">
    <property type="entry name" value="Ami_3"/>
    <property type="match status" value="1"/>
</dbReference>
<keyword evidence="2" id="KW-0472">Membrane</keyword>
<dbReference type="GO" id="GO:0030288">
    <property type="term" value="C:outer membrane-bounded periplasmic space"/>
    <property type="evidence" value="ECO:0007669"/>
    <property type="project" value="TreeGrafter"/>
</dbReference>
<dbReference type="GO" id="GO:0009253">
    <property type="term" value="P:peptidoglycan catabolic process"/>
    <property type="evidence" value="ECO:0007669"/>
    <property type="project" value="InterPro"/>
</dbReference>
<dbReference type="InterPro" id="IPR002508">
    <property type="entry name" value="MurNAc-LAA_cat"/>
</dbReference>
<evidence type="ECO:0000313" key="4">
    <source>
        <dbReference type="EMBL" id="OGY22429.1"/>
    </source>
</evidence>
<dbReference type="PANTHER" id="PTHR30404">
    <property type="entry name" value="N-ACETYLMURAMOYL-L-ALANINE AMIDASE"/>
    <property type="match status" value="1"/>
</dbReference>
<sequence length="258" mass="28523">MNHLKKPVLPIVLLVILVTFGIIGARFFYDQPITGAPPYGESEEDAPALGELDWLRDWKRPDGPARVGVQIGHLNNEDAPEEQKRLRNNGGATGGGYTEVEVNAAVAEELKRLLASEGVLVDLLPTTIPPDYWADVFVSVHTDGNTNPTVSGFKIASSWRDLTGTARELVAILESSYQEATRFPKDPNISRNMRGYYAFSWWRYEHAIHPKTTAAIVEMGFITNPGDRKILVGSPEIPARGLADGVLKYLRSQNLLED</sequence>
<accession>A0A1G1W428</accession>
<dbReference type="SUPFAM" id="SSF53187">
    <property type="entry name" value="Zn-dependent exopeptidases"/>
    <property type="match status" value="1"/>
</dbReference>
<proteinExistence type="predicted"/>
<comment type="caution">
    <text evidence="4">The sequence shown here is derived from an EMBL/GenBank/DDBJ whole genome shotgun (WGS) entry which is preliminary data.</text>
</comment>
<keyword evidence="2" id="KW-0812">Transmembrane</keyword>
<dbReference type="PANTHER" id="PTHR30404:SF0">
    <property type="entry name" value="N-ACETYLMURAMOYL-L-ALANINE AMIDASE AMIC"/>
    <property type="match status" value="1"/>
</dbReference>
<evidence type="ECO:0000259" key="3">
    <source>
        <dbReference type="SMART" id="SM00646"/>
    </source>
</evidence>
<name>A0A1G1W428_9BACT</name>
<dbReference type="Pfam" id="PF01520">
    <property type="entry name" value="Amidase_3"/>
    <property type="match status" value="1"/>
</dbReference>
<evidence type="ECO:0000256" key="1">
    <source>
        <dbReference type="ARBA" id="ARBA00022801"/>
    </source>
</evidence>
<gene>
    <name evidence="4" type="ORF">A3A65_04720</name>
</gene>
<evidence type="ECO:0000256" key="2">
    <source>
        <dbReference type="SAM" id="Phobius"/>
    </source>
</evidence>
<reference evidence="4 5" key="1">
    <citation type="journal article" date="2016" name="Nat. Commun.">
        <title>Thousands of microbial genomes shed light on interconnected biogeochemical processes in an aquifer system.</title>
        <authorList>
            <person name="Anantharaman K."/>
            <person name="Brown C.T."/>
            <person name="Hug L.A."/>
            <person name="Sharon I."/>
            <person name="Castelle C.J."/>
            <person name="Probst A.J."/>
            <person name="Thomas B.C."/>
            <person name="Singh A."/>
            <person name="Wilkins M.J."/>
            <person name="Karaoz U."/>
            <person name="Brodie E.L."/>
            <person name="Williams K.H."/>
            <person name="Hubbard S.S."/>
            <person name="Banfield J.F."/>
        </authorList>
    </citation>
    <scope>NUCLEOTIDE SEQUENCE [LARGE SCALE GENOMIC DNA]</scope>
</reference>
<dbReference type="EMBL" id="MHCL01000003">
    <property type="protein sequence ID" value="OGY22429.1"/>
    <property type="molecule type" value="Genomic_DNA"/>
</dbReference>
<dbReference type="CDD" id="cd02696">
    <property type="entry name" value="MurNAc-LAA"/>
    <property type="match status" value="1"/>
</dbReference>
<feature type="domain" description="MurNAc-LAA" evidence="3">
    <location>
        <begin position="126"/>
        <end position="247"/>
    </location>
</feature>
<dbReference type="InterPro" id="IPR050695">
    <property type="entry name" value="N-acetylmuramoyl_amidase_3"/>
</dbReference>
<organism evidence="4 5">
    <name type="scientific">Candidatus Chisholmbacteria bacterium RIFCSPLOWO2_01_FULL_49_14</name>
    <dbReference type="NCBI Taxonomy" id="1797593"/>
    <lineage>
        <taxon>Bacteria</taxon>
        <taxon>Candidatus Chisholmiibacteriota</taxon>
    </lineage>
</organism>
<dbReference type="STRING" id="1797593.A3A65_04720"/>
<dbReference type="AlphaFoldDB" id="A0A1G1W428"/>
<dbReference type="Proteomes" id="UP000176723">
    <property type="component" value="Unassembled WGS sequence"/>
</dbReference>
<keyword evidence="1" id="KW-0378">Hydrolase</keyword>